<evidence type="ECO:0000256" key="2">
    <source>
        <dbReference type="SAM" id="SignalP"/>
    </source>
</evidence>
<evidence type="ECO:0000256" key="1">
    <source>
        <dbReference type="SAM" id="MobiDB-lite"/>
    </source>
</evidence>
<evidence type="ECO:0000313" key="3">
    <source>
        <dbReference type="EMBL" id="CDR87826.1"/>
    </source>
</evidence>
<reference evidence="3" key="1">
    <citation type="submission" date="2014-06" db="EMBL/GenBank/DDBJ databases">
        <authorList>
            <person name="Ju J."/>
            <person name="Zhang J."/>
        </authorList>
    </citation>
    <scope>NUCLEOTIDE SEQUENCE</scope>
    <source>
        <strain evidence="3">SscI8</strain>
    </source>
</reference>
<organism evidence="3">
    <name type="scientific">Sporisorium scitamineum</name>
    <dbReference type="NCBI Taxonomy" id="49012"/>
    <lineage>
        <taxon>Eukaryota</taxon>
        <taxon>Fungi</taxon>
        <taxon>Dikarya</taxon>
        <taxon>Basidiomycota</taxon>
        <taxon>Ustilaginomycotina</taxon>
        <taxon>Ustilaginomycetes</taxon>
        <taxon>Ustilaginales</taxon>
        <taxon>Ustilaginaceae</taxon>
        <taxon>Sporisorium</taxon>
    </lineage>
</organism>
<keyword evidence="2" id="KW-0732">Signal</keyword>
<protein>
    <submittedName>
        <fullName evidence="3">Uncharacterized protein</fullName>
    </submittedName>
</protein>
<dbReference type="AlphaFoldDB" id="A0A140KN49"/>
<sequence length="325" mass="36380">MLKLVSAFCLLSFIFTPVASPPPLSHLPFVKEVFRSSETVSTDLTLGLHPVPRQSEWSTAPAGVLQQRVHMPPSTSNHPQFYQFFREAGTSELPSSSMRDQGASKQYPTFETSSSGPPGLHPAEQMAEVARVPITSITPGLDQWLQPVMTRTIGDGTYIVLPSSIESLHSPWFEQFYYDAVMFLGRHDWTHQLFDKGIKTDLGDNGIGKTLAKGVRMLIGQPMFKLTLPQTFASKLDAGEVLVRHHSGVTLGKTSFRMQLSAWSTKNQGSTLVFLGFFHCPTTFFTKLIEQAHAQEYFIEEKKSESLFYLRPGRLLQPQKKKSRS</sequence>
<name>A0A140KN49_9BASI</name>
<gene>
    <name evidence="3" type="ORF">SPSC_03540</name>
</gene>
<feature type="signal peptide" evidence="2">
    <location>
        <begin position="1"/>
        <end position="20"/>
    </location>
</feature>
<dbReference type="OrthoDB" id="10681270at2759"/>
<accession>A0A140KN49</accession>
<feature type="chain" id="PRO_5007303090" evidence="2">
    <location>
        <begin position="21"/>
        <end position="325"/>
    </location>
</feature>
<proteinExistence type="predicted"/>
<dbReference type="EMBL" id="LK056669">
    <property type="protein sequence ID" value="CDR87826.1"/>
    <property type="molecule type" value="Genomic_DNA"/>
</dbReference>
<feature type="compositionally biased region" description="Polar residues" evidence="1">
    <location>
        <begin position="92"/>
        <end position="116"/>
    </location>
</feature>
<feature type="region of interest" description="Disordered" evidence="1">
    <location>
        <begin position="92"/>
        <end position="121"/>
    </location>
</feature>